<dbReference type="Proteomes" id="UP000288805">
    <property type="component" value="Unassembled WGS sequence"/>
</dbReference>
<dbReference type="AlphaFoldDB" id="A0A438GIH1"/>
<sequence>MGFGEVDWLDFLVHFHITFSVLINGTPAGFFNSSRGLLQDKGRSGDGVLVSHLLFADDTLVFCEASQDQMVYLSWLLMWFEAIQATTSYLDLPLGAHHKSVVWDGVEERFRKGLPWGCFGEEASSSKWDTVCLDKRKGGLGVRCLSTLNRALLCKWNWRFVNQRETLWRNVISRKYGRKKGIEAWLVELWDSSGEEGVWSPRFSRSFNDWEVERWRDYFDNPGRRLNLFWKIECCGKRLRMGYSS</sequence>
<evidence type="ECO:0000313" key="2">
    <source>
        <dbReference type="Proteomes" id="UP000288805"/>
    </source>
</evidence>
<reference evidence="1 2" key="1">
    <citation type="journal article" date="2018" name="PLoS Genet.">
        <title>Population sequencing reveals clonal diversity and ancestral inbreeding in the grapevine cultivar Chardonnay.</title>
        <authorList>
            <person name="Roach M.J."/>
            <person name="Johnson D.L."/>
            <person name="Bohlmann J."/>
            <person name="van Vuuren H.J."/>
            <person name="Jones S.J."/>
            <person name="Pretorius I.S."/>
            <person name="Schmidt S.A."/>
            <person name="Borneman A.R."/>
        </authorList>
    </citation>
    <scope>NUCLEOTIDE SEQUENCE [LARGE SCALE GENOMIC DNA]</scope>
    <source>
        <strain evidence="2">cv. Chardonnay</strain>
        <tissue evidence="1">Leaf</tissue>
    </source>
</reference>
<organism evidence="1 2">
    <name type="scientific">Vitis vinifera</name>
    <name type="common">Grape</name>
    <dbReference type="NCBI Taxonomy" id="29760"/>
    <lineage>
        <taxon>Eukaryota</taxon>
        <taxon>Viridiplantae</taxon>
        <taxon>Streptophyta</taxon>
        <taxon>Embryophyta</taxon>
        <taxon>Tracheophyta</taxon>
        <taxon>Spermatophyta</taxon>
        <taxon>Magnoliopsida</taxon>
        <taxon>eudicotyledons</taxon>
        <taxon>Gunneridae</taxon>
        <taxon>Pentapetalae</taxon>
        <taxon>rosids</taxon>
        <taxon>Vitales</taxon>
        <taxon>Vitaceae</taxon>
        <taxon>Viteae</taxon>
        <taxon>Vitis</taxon>
    </lineage>
</organism>
<comment type="caution">
    <text evidence="1">The sequence shown here is derived from an EMBL/GenBank/DDBJ whole genome shotgun (WGS) entry which is preliminary data.</text>
</comment>
<protein>
    <submittedName>
        <fullName evidence="1">Uncharacterized protein</fullName>
    </submittedName>
</protein>
<evidence type="ECO:0000313" key="1">
    <source>
        <dbReference type="EMBL" id="RVW72018.1"/>
    </source>
</evidence>
<name>A0A438GIH1_VITVI</name>
<proteinExistence type="predicted"/>
<gene>
    <name evidence="1" type="ORF">CK203_054052</name>
</gene>
<dbReference type="EMBL" id="QGNW01000424">
    <property type="protein sequence ID" value="RVW72018.1"/>
    <property type="molecule type" value="Genomic_DNA"/>
</dbReference>
<accession>A0A438GIH1</accession>